<dbReference type="GO" id="GO:0006355">
    <property type="term" value="P:regulation of DNA-templated transcription"/>
    <property type="evidence" value="ECO:0007669"/>
    <property type="project" value="UniProtKB-ARBA"/>
</dbReference>
<dbReference type="InterPro" id="IPR036388">
    <property type="entry name" value="WH-like_DNA-bd_sf"/>
</dbReference>
<dbReference type="InterPro" id="IPR011008">
    <property type="entry name" value="Dimeric_a/b-barrel"/>
</dbReference>
<dbReference type="PANTHER" id="PTHR30154">
    <property type="entry name" value="LEUCINE-RESPONSIVE REGULATORY PROTEIN"/>
    <property type="match status" value="1"/>
</dbReference>
<dbReference type="Gene3D" id="3.30.70.920">
    <property type="match status" value="1"/>
</dbReference>
<dbReference type="InterPro" id="IPR011991">
    <property type="entry name" value="ArsR-like_HTH"/>
</dbReference>
<keyword evidence="3" id="KW-0804">Transcription</keyword>
<dbReference type="PANTHER" id="PTHR30154:SF17">
    <property type="entry name" value="DNA-BINDING TRANSCRIPTIONAL ACTIVATOR DECR"/>
    <property type="match status" value="1"/>
</dbReference>
<dbReference type="PRINTS" id="PR00033">
    <property type="entry name" value="HTHASNC"/>
</dbReference>
<evidence type="ECO:0000259" key="4">
    <source>
        <dbReference type="PROSITE" id="PS50956"/>
    </source>
</evidence>
<name>A0AAU8AQR0_9RHOB</name>
<dbReference type="AlphaFoldDB" id="A0AAU8AQR0"/>
<sequence length="156" mass="18109">MTHKLDQIDCRILEELQRDASQSQRALSDRVGLSQNACWRRLKALEAAGVIRNYTVLLDRERLGAGLVVFVMIRTRHHSVSWLDQFRKHVSTIKDVVDFFRIGGEYDYLLKIVTRDMASYDECYKQLIAKVELETVTSYFAMEAIEEQRPIPLSSL</sequence>
<evidence type="ECO:0000313" key="5">
    <source>
        <dbReference type="EMBL" id="XCC97041.1"/>
    </source>
</evidence>
<evidence type="ECO:0000256" key="2">
    <source>
        <dbReference type="ARBA" id="ARBA00023125"/>
    </source>
</evidence>
<keyword evidence="5" id="KW-0614">Plasmid</keyword>
<geneLocation type="plasmid" evidence="5">
    <name>unnamed1</name>
</geneLocation>
<dbReference type="SUPFAM" id="SSF54909">
    <property type="entry name" value="Dimeric alpha+beta barrel"/>
    <property type="match status" value="1"/>
</dbReference>
<dbReference type="GO" id="GO:0005829">
    <property type="term" value="C:cytosol"/>
    <property type="evidence" value="ECO:0007669"/>
    <property type="project" value="TreeGrafter"/>
</dbReference>
<keyword evidence="1" id="KW-0805">Transcription regulation</keyword>
<accession>A0AAU8AQR0</accession>
<reference evidence="5" key="1">
    <citation type="submission" date="2023-02" db="EMBL/GenBank/DDBJ databases">
        <title>Description and genomic characterization of Salipiger bruguierae sp. nov., isolated from the sediment of mangrove plant Bruguiera sexangula.</title>
        <authorList>
            <person name="Long M."/>
        </authorList>
    </citation>
    <scope>NUCLEOTIDE SEQUENCE</scope>
    <source>
        <strain evidence="5">H15</strain>
        <plasmid evidence="5">unnamed1</plasmid>
    </source>
</reference>
<evidence type="ECO:0000256" key="3">
    <source>
        <dbReference type="ARBA" id="ARBA00023163"/>
    </source>
</evidence>
<dbReference type="GO" id="GO:0043565">
    <property type="term" value="F:sequence-specific DNA binding"/>
    <property type="evidence" value="ECO:0007669"/>
    <property type="project" value="InterPro"/>
</dbReference>
<dbReference type="PROSITE" id="PS00519">
    <property type="entry name" value="HTH_ASNC_1"/>
    <property type="match status" value="1"/>
</dbReference>
<dbReference type="Gene3D" id="1.10.10.10">
    <property type="entry name" value="Winged helix-like DNA-binding domain superfamily/Winged helix DNA-binding domain"/>
    <property type="match status" value="1"/>
</dbReference>
<dbReference type="SUPFAM" id="SSF46785">
    <property type="entry name" value="Winged helix' DNA-binding domain"/>
    <property type="match status" value="1"/>
</dbReference>
<keyword evidence="2" id="KW-0238">DNA-binding</keyword>
<organism evidence="5">
    <name type="scientific">Alloyangia sp. H15</name>
    <dbReference type="NCBI Taxonomy" id="3029062"/>
    <lineage>
        <taxon>Bacteria</taxon>
        <taxon>Pseudomonadati</taxon>
        <taxon>Pseudomonadota</taxon>
        <taxon>Alphaproteobacteria</taxon>
        <taxon>Rhodobacterales</taxon>
        <taxon>Roseobacteraceae</taxon>
        <taxon>Alloyangia</taxon>
    </lineage>
</organism>
<dbReference type="GO" id="GO:0043200">
    <property type="term" value="P:response to amino acid"/>
    <property type="evidence" value="ECO:0007669"/>
    <property type="project" value="TreeGrafter"/>
</dbReference>
<dbReference type="InterPro" id="IPR000485">
    <property type="entry name" value="AsnC-type_HTH_dom"/>
</dbReference>
<gene>
    <name evidence="5" type="ORF">PVT71_23415</name>
</gene>
<feature type="domain" description="HTH asnC-type" evidence="4">
    <location>
        <begin position="5"/>
        <end position="66"/>
    </location>
</feature>
<dbReference type="InterPro" id="IPR036390">
    <property type="entry name" value="WH_DNA-bd_sf"/>
</dbReference>
<dbReference type="SMART" id="SM00344">
    <property type="entry name" value="HTH_ASNC"/>
    <property type="match status" value="1"/>
</dbReference>
<proteinExistence type="predicted"/>
<evidence type="ECO:0000256" key="1">
    <source>
        <dbReference type="ARBA" id="ARBA00023015"/>
    </source>
</evidence>
<dbReference type="Pfam" id="PF13412">
    <property type="entry name" value="HTH_24"/>
    <property type="match status" value="1"/>
</dbReference>
<dbReference type="CDD" id="cd00090">
    <property type="entry name" value="HTH_ARSR"/>
    <property type="match status" value="1"/>
</dbReference>
<protein>
    <submittedName>
        <fullName evidence="5">Lrp/AsnC family transcriptional regulator</fullName>
    </submittedName>
</protein>
<dbReference type="EMBL" id="CP123386">
    <property type="protein sequence ID" value="XCC97041.1"/>
    <property type="molecule type" value="Genomic_DNA"/>
</dbReference>
<dbReference type="InterPro" id="IPR019887">
    <property type="entry name" value="Tscrpt_reg_AsnC/Lrp_C"/>
</dbReference>
<dbReference type="PROSITE" id="PS50956">
    <property type="entry name" value="HTH_ASNC_2"/>
    <property type="match status" value="1"/>
</dbReference>
<dbReference type="RefSeq" id="WP_353475932.1">
    <property type="nucleotide sequence ID" value="NZ_CP123386.1"/>
</dbReference>
<dbReference type="InterPro" id="IPR019885">
    <property type="entry name" value="Tscrpt_reg_HTH_AsnC-type_CS"/>
</dbReference>
<dbReference type="InterPro" id="IPR019888">
    <property type="entry name" value="Tscrpt_reg_AsnC-like"/>
</dbReference>
<dbReference type="Pfam" id="PF01037">
    <property type="entry name" value="AsnC_trans_reg"/>
    <property type="match status" value="1"/>
</dbReference>